<dbReference type="CDD" id="cd02440">
    <property type="entry name" value="AdoMet_MTases"/>
    <property type="match status" value="1"/>
</dbReference>
<evidence type="ECO:0000313" key="2">
    <source>
        <dbReference type="EMBL" id="VBB08250.1"/>
    </source>
</evidence>
<dbReference type="EMBL" id="UPPP01000085">
    <property type="protein sequence ID" value="VBB08250.1"/>
    <property type="molecule type" value="Genomic_DNA"/>
</dbReference>
<dbReference type="InterPro" id="IPR041698">
    <property type="entry name" value="Methyltransf_25"/>
</dbReference>
<dbReference type="GO" id="GO:0032259">
    <property type="term" value="P:methylation"/>
    <property type="evidence" value="ECO:0007669"/>
    <property type="project" value="UniProtKB-KW"/>
</dbReference>
<proteinExistence type="predicted"/>
<evidence type="ECO:0000313" key="3">
    <source>
        <dbReference type="Proteomes" id="UP000277811"/>
    </source>
</evidence>
<accession>A0A498RBC6</accession>
<sequence length="171" mass="18195">MAHQFDISQKSKLDSPARQKMLPPQLTLQKLGLVPGDIVVDIGCGTGYFALPAAGIVGSDGQVLALDLSAEMLLEVERRASAADLTNIKTVKVQKNRLFLPDNTATLALVAFVLHETEHPGIFFAGSPADFETGGTNRCFGMGEKGIFYGASPNGAVGSEGNREFFNPSRI</sequence>
<dbReference type="Pfam" id="PF13649">
    <property type="entry name" value="Methyltransf_25"/>
    <property type="match status" value="1"/>
</dbReference>
<keyword evidence="2" id="KW-0489">Methyltransferase</keyword>
<protein>
    <submittedName>
        <fullName evidence="2">S-adenosyl-l-methionine-dependent methyltransferase</fullName>
    </submittedName>
</protein>
<dbReference type="Gene3D" id="3.40.50.150">
    <property type="entry name" value="Vaccinia Virus protein VP39"/>
    <property type="match status" value="1"/>
</dbReference>
<keyword evidence="2" id="KW-0808">Transferase</keyword>
<feature type="domain" description="Methyltransferase" evidence="1">
    <location>
        <begin position="39"/>
        <end position="120"/>
    </location>
</feature>
<organism evidence="2 3">
    <name type="scientific">Lucifera butyrica</name>
    <dbReference type="NCBI Taxonomy" id="1351585"/>
    <lineage>
        <taxon>Bacteria</taxon>
        <taxon>Bacillati</taxon>
        <taxon>Bacillota</taxon>
        <taxon>Negativicutes</taxon>
        <taxon>Veillonellales</taxon>
        <taxon>Veillonellaceae</taxon>
        <taxon>Lucifera</taxon>
    </lineage>
</organism>
<keyword evidence="3" id="KW-1185">Reference proteome</keyword>
<dbReference type="GO" id="GO:0008168">
    <property type="term" value="F:methyltransferase activity"/>
    <property type="evidence" value="ECO:0007669"/>
    <property type="project" value="UniProtKB-KW"/>
</dbReference>
<reference evidence="2 3" key="1">
    <citation type="submission" date="2018-06" db="EMBL/GenBank/DDBJ databases">
        <authorList>
            <person name="Strepis N."/>
        </authorList>
    </citation>
    <scope>NUCLEOTIDE SEQUENCE [LARGE SCALE GENOMIC DNA]</scope>
    <source>
        <strain evidence="2">LUCI</strain>
    </source>
</reference>
<dbReference type="RefSeq" id="WP_122629161.1">
    <property type="nucleotide sequence ID" value="NZ_UPPP01000085.1"/>
</dbReference>
<dbReference type="Proteomes" id="UP000277811">
    <property type="component" value="Unassembled WGS sequence"/>
</dbReference>
<name>A0A498RBC6_9FIRM</name>
<dbReference type="InterPro" id="IPR029063">
    <property type="entry name" value="SAM-dependent_MTases_sf"/>
</dbReference>
<dbReference type="AlphaFoldDB" id="A0A498RBC6"/>
<dbReference type="SUPFAM" id="SSF53335">
    <property type="entry name" value="S-adenosyl-L-methionine-dependent methyltransferases"/>
    <property type="match status" value="1"/>
</dbReference>
<dbReference type="OrthoDB" id="9791837at2"/>
<gene>
    <name evidence="2" type="ORF">LUCI_3521</name>
</gene>
<evidence type="ECO:0000259" key="1">
    <source>
        <dbReference type="Pfam" id="PF13649"/>
    </source>
</evidence>